<sequence>MKISLHTLSLKEPRPRGSETNTSFSPIDMEHMFIIISCAVTIASNHCYPPFGCEYVCVLPRMVPFFLPKQFIPKFSSFWPTKTQQLTVVTHLFLQDIIKMTRKQFKQQQRTISSGCRMNDAPWWFSRSV</sequence>
<dbReference type="EMBL" id="JAHRIQ010049533">
    <property type="protein sequence ID" value="MEQ2237707.1"/>
    <property type="molecule type" value="Genomic_DNA"/>
</dbReference>
<proteinExistence type="predicted"/>
<comment type="caution">
    <text evidence="2">The sequence shown here is derived from an EMBL/GenBank/DDBJ whole genome shotgun (WGS) entry which is preliminary data.</text>
</comment>
<protein>
    <submittedName>
        <fullName evidence="2">Uncharacterized protein</fullName>
    </submittedName>
</protein>
<organism evidence="2 3">
    <name type="scientific">Ilyodon furcidens</name>
    <name type="common">goldbreast splitfin</name>
    <dbReference type="NCBI Taxonomy" id="33524"/>
    <lineage>
        <taxon>Eukaryota</taxon>
        <taxon>Metazoa</taxon>
        <taxon>Chordata</taxon>
        <taxon>Craniata</taxon>
        <taxon>Vertebrata</taxon>
        <taxon>Euteleostomi</taxon>
        <taxon>Actinopterygii</taxon>
        <taxon>Neopterygii</taxon>
        <taxon>Teleostei</taxon>
        <taxon>Neoteleostei</taxon>
        <taxon>Acanthomorphata</taxon>
        <taxon>Ovalentaria</taxon>
        <taxon>Atherinomorphae</taxon>
        <taxon>Cyprinodontiformes</taxon>
        <taxon>Goodeidae</taxon>
        <taxon>Ilyodon</taxon>
    </lineage>
</organism>
<dbReference type="Proteomes" id="UP001482620">
    <property type="component" value="Unassembled WGS sequence"/>
</dbReference>
<evidence type="ECO:0000313" key="3">
    <source>
        <dbReference type="Proteomes" id="UP001482620"/>
    </source>
</evidence>
<keyword evidence="3" id="KW-1185">Reference proteome</keyword>
<name>A0ABV0TXP4_9TELE</name>
<evidence type="ECO:0000256" key="1">
    <source>
        <dbReference type="SAM" id="MobiDB-lite"/>
    </source>
</evidence>
<accession>A0ABV0TXP4</accession>
<feature type="region of interest" description="Disordered" evidence="1">
    <location>
        <begin position="1"/>
        <end position="22"/>
    </location>
</feature>
<reference evidence="2 3" key="1">
    <citation type="submission" date="2021-06" db="EMBL/GenBank/DDBJ databases">
        <authorList>
            <person name="Palmer J.M."/>
        </authorList>
    </citation>
    <scope>NUCLEOTIDE SEQUENCE [LARGE SCALE GENOMIC DNA]</scope>
    <source>
        <strain evidence="3">if_2019</strain>
        <tissue evidence="2">Muscle</tissue>
    </source>
</reference>
<gene>
    <name evidence="2" type="ORF">ILYODFUR_025798</name>
</gene>
<evidence type="ECO:0000313" key="2">
    <source>
        <dbReference type="EMBL" id="MEQ2237707.1"/>
    </source>
</evidence>